<evidence type="ECO:0008006" key="4">
    <source>
        <dbReference type="Google" id="ProtNLM"/>
    </source>
</evidence>
<feature type="region of interest" description="Disordered" evidence="1">
    <location>
        <begin position="130"/>
        <end position="151"/>
    </location>
</feature>
<gene>
    <name evidence="2" type="ORF">SELMODRAFT_405969</name>
</gene>
<reference evidence="2 3" key="1">
    <citation type="journal article" date="2011" name="Science">
        <title>The Selaginella genome identifies genetic changes associated with the evolution of vascular plants.</title>
        <authorList>
            <person name="Banks J.A."/>
            <person name="Nishiyama T."/>
            <person name="Hasebe M."/>
            <person name="Bowman J.L."/>
            <person name="Gribskov M."/>
            <person name="dePamphilis C."/>
            <person name="Albert V.A."/>
            <person name="Aono N."/>
            <person name="Aoyama T."/>
            <person name="Ambrose B.A."/>
            <person name="Ashton N.W."/>
            <person name="Axtell M.J."/>
            <person name="Barker E."/>
            <person name="Barker M.S."/>
            <person name="Bennetzen J.L."/>
            <person name="Bonawitz N.D."/>
            <person name="Chapple C."/>
            <person name="Cheng C."/>
            <person name="Correa L.G."/>
            <person name="Dacre M."/>
            <person name="DeBarry J."/>
            <person name="Dreyer I."/>
            <person name="Elias M."/>
            <person name="Engstrom E.M."/>
            <person name="Estelle M."/>
            <person name="Feng L."/>
            <person name="Finet C."/>
            <person name="Floyd S.K."/>
            <person name="Frommer W.B."/>
            <person name="Fujita T."/>
            <person name="Gramzow L."/>
            <person name="Gutensohn M."/>
            <person name="Harholt J."/>
            <person name="Hattori M."/>
            <person name="Heyl A."/>
            <person name="Hirai T."/>
            <person name="Hiwatashi Y."/>
            <person name="Ishikawa M."/>
            <person name="Iwata M."/>
            <person name="Karol K.G."/>
            <person name="Koehler B."/>
            <person name="Kolukisaoglu U."/>
            <person name="Kubo M."/>
            <person name="Kurata T."/>
            <person name="Lalonde S."/>
            <person name="Li K."/>
            <person name="Li Y."/>
            <person name="Litt A."/>
            <person name="Lyons E."/>
            <person name="Manning G."/>
            <person name="Maruyama T."/>
            <person name="Michael T.P."/>
            <person name="Mikami K."/>
            <person name="Miyazaki S."/>
            <person name="Morinaga S."/>
            <person name="Murata T."/>
            <person name="Mueller-Roeber B."/>
            <person name="Nelson D.R."/>
            <person name="Obara M."/>
            <person name="Oguri Y."/>
            <person name="Olmstead R.G."/>
            <person name="Onodera N."/>
            <person name="Petersen B.L."/>
            <person name="Pils B."/>
            <person name="Prigge M."/>
            <person name="Rensing S.A."/>
            <person name="Riano-Pachon D.M."/>
            <person name="Roberts A.W."/>
            <person name="Sato Y."/>
            <person name="Scheller H.V."/>
            <person name="Schulz B."/>
            <person name="Schulz C."/>
            <person name="Shakirov E.V."/>
            <person name="Shibagaki N."/>
            <person name="Shinohara N."/>
            <person name="Shippen D.E."/>
            <person name="Soerensen I."/>
            <person name="Sotooka R."/>
            <person name="Sugimoto N."/>
            <person name="Sugita M."/>
            <person name="Sumikawa N."/>
            <person name="Tanurdzic M."/>
            <person name="Theissen G."/>
            <person name="Ulvskov P."/>
            <person name="Wakazuki S."/>
            <person name="Weng J.K."/>
            <person name="Willats W.W."/>
            <person name="Wipf D."/>
            <person name="Wolf P.G."/>
            <person name="Yang L."/>
            <person name="Zimmer A.D."/>
            <person name="Zhu Q."/>
            <person name="Mitros T."/>
            <person name="Hellsten U."/>
            <person name="Loque D."/>
            <person name="Otillar R."/>
            <person name="Salamov A."/>
            <person name="Schmutz J."/>
            <person name="Shapiro H."/>
            <person name="Lindquist E."/>
            <person name="Lucas S."/>
            <person name="Rokhsar D."/>
            <person name="Grigoriev I.V."/>
        </authorList>
    </citation>
    <scope>NUCLEOTIDE SEQUENCE [LARGE SCALE GENOMIC DNA]</scope>
</reference>
<evidence type="ECO:0000313" key="3">
    <source>
        <dbReference type="Proteomes" id="UP000001514"/>
    </source>
</evidence>
<proteinExistence type="predicted"/>
<dbReference type="Gramene" id="EFJ34537">
    <property type="protein sequence ID" value="EFJ34537"/>
    <property type="gene ID" value="SELMODRAFT_405969"/>
</dbReference>
<dbReference type="KEGG" id="smo:SELMODRAFT_405969"/>
<accession>D8R089</accession>
<evidence type="ECO:0000313" key="2">
    <source>
        <dbReference type="EMBL" id="EFJ34537.1"/>
    </source>
</evidence>
<dbReference type="InParanoid" id="D8R089"/>
<organism evidence="3">
    <name type="scientific">Selaginella moellendorffii</name>
    <name type="common">Spikemoss</name>
    <dbReference type="NCBI Taxonomy" id="88036"/>
    <lineage>
        <taxon>Eukaryota</taxon>
        <taxon>Viridiplantae</taxon>
        <taxon>Streptophyta</taxon>
        <taxon>Embryophyta</taxon>
        <taxon>Tracheophyta</taxon>
        <taxon>Lycopodiopsida</taxon>
        <taxon>Selaginellales</taxon>
        <taxon>Selaginellaceae</taxon>
        <taxon>Selaginella</taxon>
    </lineage>
</organism>
<dbReference type="HOGENOM" id="CLU_714552_0_0_1"/>
<dbReference type="Proteomes" id="UP000001514">
    <property type="component" value="Unassembled WGS sequence"/>
</dbReference>
<protein>
    <recommendedName>
        <fullName evidence="4">PIPK domain-containing protein</fullName>
    </recommendedName>
</protein>
<dbReference type="EMBL" id="GL377569">
    <property type="protein sequence ID" value="EFJ34537.1"/>
    <property type="molecule type" value="Genomic_DNA"/>
</dbReference>
<keyword evidence="3" id="KW-1185">Reference proteome</keyword>
<dbReference type="InterPro" id="IPR027483">
    <property type="entry name" value="PInositol-4-P-4/5-kinase_C_sf"/>
</dbReference>
<sequence>MPSWHKYKVGIVLEASNFESLRVGLGELRSCLDRLGGLGAAVARRGVERSIVVAVAQISSPRLDAALAIVATVAQISSQRFDSGAGDYWHCSRISSQGLLAIIVDCFTCSLESCLDVNGTFDSTIGRREEEAYEPRYGPSSTQRRRNTGEAQPPWLSSLLEALQDSDPAIENDDLLVITGNGSVRMHQAALMEQMRQSVSSGLIGSLSTVKSRPSEDGKWPTQDRWNRTMLVKIYGAFTVISGDAVNHIVLMQYLKPPGNVVSQYQLKPFGSKMEPVYLAGLEYLRFEEIVKRDTQFLQDDSVVDYSLLCFKTENREVVVGVVDFFGRRTLRKSLKLLVERPSWMRLRQALVTPCVYHSFMRSKIDMVFYMFVPEITFVSGREISDH</sequence>
<dbReference type="SUPFAM" id="SSF56104">
    <property type="entry name" value="SAICAR synthase-like"/>
    <property type="match status" value="1"/>
</dbReference>
<dbReference type="Gene3D" id="3.30.810.10">
    <property type="entry name" value="2-Layer Sandwich"/>
    <property type="match status" value="1"/>
</dbReference>
<evidence type="ECO:0000256" key="1">
    <source>
        <dbReference type="SAM" id="MobiDB-lite"/>
    </source>
</evidence>
<dbReference type="AlphaFoldDB" id="D8R089"/>
<name>D8R089_SELML</name>